<protein>
    <submittedName>
        <fullName evidence="1">Uncharacterized protein</fullName>
    </submittedName>
</protein>
<proteinExistence type="predicted"/>
<organism evidence="1 2">
    <name type="scientific">Ajellomyces capsulatus (strain H88)</name>
    <name type="common">Darling's disease fungus</name>
    <name type="synonym">Histoplasma capsulatum</name>
    <dbReference type="NCBI Taxonomy" id="544711"/>
    <lineage>
        <taxon>Eukaryota</taxon>
        <taxon>Fungi</taxon>
        <taxon>Dikarya</taxon>
        <taxon>Ascomycota</taxon>
        <taxon>Pezizomycotina</taxon>
        <taxon>Eurotiomycetes</taxon>
        <taxon>Eurotiomycetidae</taxon>
        <taxon>Onygenales</taxon>
        <taxon>Ajellomycetaceae</taxon>
        <taxon>Histoplasma</taxon>
    </lineage>
</organism>
<gene>
    <name evidence="1" type="ORF">I7I53_05303</name>
</gene>
<dbReference type="EMBL" id="CP069106">
    <property type="protein sequence ID" value="QSS56941.1"/>
    <property type="molecule type" value="Genomic_DNA"/>
</dbReference>
<evidence type="ECO:0000313" key="1">
    <source>
        <dbReference type="EMBL" id="QSS56941.1"/>
    </source>
</evidence>
<dbReference type="Proteomes" id="UP000663419">
    <property type="component" value="Chromosome 5"/>
</dbReference>
<evidence type="ECO:0000313" key="2">
    <source>
        <dbReference type="Proteomes" id="UP000663419"/>
    </source>
</evidence>
<sequence>MSRKDDKSKDSTAIVTVNIDDFTRTRDSVIVSLATLQSAVSDLSRAYINHANTVLNRGPSTLDLGGITSSLLENGFLSGGRGLSPGGSFAAAD</sequence>
<dbReference type="AlphaFoldDB" id="A0A8A1LT31"/>
<reference evidence="1" key="1">
    <citation type="submission" date="2021-01" db="EMBL/GenBank/DDBJ databases">
        <title>Chromosome-level genome assembly of a human fungal pathogen reveals clustering of transcriptionally co-regulated genes.</title>
        <authorList>
            <person name="Voorhies M."/>
            <person name="Cohen S."/>
            <person name="Shea T.P."/>
            <person name="Petrus S."/>
            <person name="Munoz J.F."/>
            <person name="Poplawski S."/>
            <person name="Goldman W.E."/>
            <person name="Michael T."/>
            <person name="Cuomo C.A."/>
            <person name="Sil A."/>
            <person name="Beyhan S."/>
        </authorList>
    </citation>
    <scope>NUCLEOTIDE SEQUENCE</scope>
    <source>
        <strain evidence="1">H88</strain>
    </source>
</reference>
<accession>A0A8A1LT31</accession>
<dbReference type="VEuPathDB" id="FungiDB:I7I53_05303"/>
<name>A0A8A1LT31_AJEC8</name>